<evidence type="ECO:0000256" key="4">
    <source>
        <dbReference type="ARBA" id="ARBA00022801"/>
    </source>
</evidence>
<dbReference type="Pfam" id="PF00128">
    <property type="entry name" value="Alpha-amylase"/>
    <property type="match status" value="1"/>
</dbReference>
<evidence type="ECO:0000256" key="3">
    <source>
        <dbReference type="ARBA" id="ARBA00022723"/>
    </source>
</evidence>
<dbReference type="PANTHER" id="PTHR43447">
    <property type="entry name" value="ALPHA-AMYLASE"/>
    <property type="match status" value="1"/>
</dbReference>
<keyword evidence="4 9" id="KW-0378">Hydrolase</keyword>
<comment type="cofactor">
    <cofactor evidence="1">
        <name>Ca(2+)</name>
        <dbReference type="ChEBI" id="CHEBI:29108"/>
    </cofactor>
</comment>
<reference evidence="9 10" key="1">
    <citation type="submission" date="2016-10" db="EMBL/GenBank/DDBJ databases">
        <title>Proteomics and genomics reveal pathogen-plant mechanisms compatible with a hemibiotrophic lifestyle of Diplodia corticola.</title>
        <authorList>
            <person name="Fernandes I."/>
            <person name="De Jonge R."/>
            <person name="Van De Peer Y."/>
            <person name="Devreese B."/>
            <person name="Alves A."/>
            <person name="Esteves A.C."/>
        </authorList>
    </citation>
    <scope>NUCLEOTIDE SEQUENCE [LARGE SCALE GENOMIC DNA]</scope>
    <source>
        <strain evidence="9 10">CBS 112549</strain>
    </source>
</reference>
<evidence type="ECO:0000256" key="7">
    <source>
        <dbReference type="SAM" id="MobiDB-lite"/>
    </source>
</evidence>
<dbReference type="Gene3D" id="2.40.30.140">
    <property type="match status" value="1"/>
</dbReference>
<comment type="similarity">
    <text evidence="2">Belongs to the glycosyl hydrolase 13 family.</text>
</comment>
<protein>
    <submittedName>
        <fullName evidence="9">Glycoside hydrolase family 13 protein</fullName>
    </submittedName>
</protein>
<accession>A0A1J9S4I2</accession>
<feature type="domain" description="Glycosyl hydrolase family 13 catalytic" evidence="8">
    <location>
        <begin position="44"/>
        <end position="454"/>
    </location>
</feature>
<dbReference type="RefSeq" id="XP_020130801.1">
    <property type="nucleotide sequence ID" value="XM_020272810.1"/>
</dbReference>
<keyword evidence="5" id="KW-0119">Carbohydrate metabolism</keyword>
<dbReference type="Pfam" id="PF09154">
    <property type="entry name" value="Alpha-amy_C_pro"/>
    <property type="match status" value="1"/>
</dbReference>
<dbReference type="AlphaFoldDB" id="A0A1J9S4I2"/>
<keyword evidence="10" id="KW-1185">Reference proteome</keyword>
<dbReference type="PIRSF" id="PIRSF001021">
    <property type="entry name" value="Alph-amls_thrmst"/>
    <property type="match status" value="1"/>
</dbReference>
<dbReference type="SUPFAM" id="SSF51445">
    <property type="entry name" value="(Trans)glycosidases"/>
    <property type="match status" value="1"/>
</dbReference>
<evidence type="ECO:0000256" key="5">
    <source>
        <dbReference type="ARBA" id="ARBA00023277"/>
    </source>
</evidence>
<evidence type="ECO:0000313" key="9">
    <source>
        <dbReference type="EMBL" id="OJD34541.1"/>
    </source>
</evidence>
<organism evidence="9 10">
    <name type="scientific">Diplodia corticola</name>
    <dbReference type="NCBI Taxonomy" id="236234"/>
    <lineage>
        <taxon>Eukaryota</taxon>
        <taxon>Fungi</taxon>
        <taxon>Dikarya</taxon>
        <taxon>Ascomycota</taxon>
        <taxon>Pezizomycotina</taxon>
        <taxon>Dothideomycetes</taxon>
        <taxon>Dothideomycetes incertae sedis</taxon>
        <taxon>Botryosphaeriales</taxon>
        <taxon>Botryosphaeriaceae</taxon>
        <taxon>Diplodia</taxon>
    </lineage>
</organism>
<evidence type="ECO:0000313" key="10">
    <source>
        <dbReference type="Proteomes" id="UP000183809"/>
    </source>
</evidence>
<dbReference type="Proteomes" id="UP000183809">
    <property type="component" value="Unassembled WGS sequence"/>
</dbReference>
<dbReference type="NCBIfam" id="NF006969">
    <property type="entry name" value="PRK09441.1-2"/>
    <property type="match status" value="1"/>
</dbReference>
<sequence length="564" mass="63438">MSWLRNRFSKAHRSRKESSSSSSHQIQLRGPEKQEPGSPTPANETLFQGFEWHTPGGHWTRLSATLQTYADLGITSIWLPPGCKANQPDGNGYDCYDLWDLGEFDQKGARSTKWGSREELRHLMDKAKDLGIGVIWDAVLSHKTAGDSTEECWAVEVDPEDRRIETTKPKKIEPWIHYSFPGRGDKYSSMKWHWQQFNGTDWDQRAERHAIFKIIDPPDAKGKRPPKGHRKDWAPDVDDELGNYDYLMFTNIDYSNAEARRDVLDWGAWMVSPEVGVAGFRLDAFKHVSWHFARDWTAHVKAAATDKDVFVVGEYWSGNVQTLIKWVDRVGPGAHAYDAPLLNNLSALSLAASRRPSSLTPPPVIDMRHQLFRDALVSARPRNAVTMVTSHDTWQGQMLETPVAPWFKPLAYALVLLRRDGLPCVFYGDLHGVRGPFAAPPSCAGKLPLLMLLRRCAAYGVQTDYFDARTSAGWVRHGTWDRPDGCVVVMSVAGAAKKGMYVGKWAAGQTFVDVFGKVEEKVVLDERGCGTFGCAPRSVSVWVREGSLPKELWEGAARPEKYKL</sequence>
<dbReference type="InterPro" id="IPR013780">
    <property type="entry name" value="Glyco_hydro_b"/>
</dbReference>
<dbReference type="GO" id="GO:0004553">
    <property type="term" value="F:hydrolase activity, hydrolyzing O-glycosyl compounds"/>
    <property type="evidence" value="ECO:0007669"/>
    <property type="project" value="InterPro"/>
</dbReference>
<dbReference type="Gene3D" id="2.60.40.1180">
    <property type="entry name" value="Golgi alpha-mannosidase II"/>
    <property type="match status" value="1"/>
</dbReference>
<dbReference type="InterPro" id="IPR015237">
    <property type="entry name" value="Alpha-amylase_C_pro"/>
</dbReference>
<dbReference type="EMBL" id="MNUE01000022">
    <property type="protein sequence ID" value="OJD34541.1"/>
    <property type="molecule type" value="Genomic_DNA"/>
</dbReference>
<dbReference type="GO" id="GO:0005509">
    <property type="term" value="F:calcium ion binding"/>
    <property type="evidence" value="ECO:0007669"/>
    <property type="project" value="InterPro"/>
</dbReference>
<keyword evidence="6" id="KW-0326">Glycosidase</keyword>
<gene>
    <name evidence="9" type="ORF">BKCO1_2200015</name>
</gene>
<dbReference type="CDD" id="cd11318">
    <property type="entry name" value="AmyAc_bac_fung_AmyA"/>
    <property type="match status" value="1"/>
</dbReference>
<name>A0A1J9S4I2_9PEZI</name>
<comment type="caution">
    <text evidence="9">The sequence shown here is derived from an EMBL/GenBank/DDBJ whole genome shotgun (WGS) entry which is preliminary data.</text>
</comment>
<feature type="region of interest" description="Disordered" evidence="7">
    <location>
        <begin position="1"/>
        <end position="46"/>
    </location>
</feature>
<dbReference type="Gene3D" id="3.20.20.80">
    <property type="entry name" value="Glycosidases"/>
    <property type="match status" value="1"/>
</dbReference>
<dbReference type="NCBIfam" id="NF006968">
    <property type="entry name" value="PRK09441.1-1"/>
    <property type="match status" value="1"/>
</dbReference>
<dbReference type="SMART" id="SM00642">
    <property type="entry name" value="Aamy"/>
    <property type="match status" value="1"/>
</dbReference>
<evidence type="ECO:0000256" key="2">
    <source>
        <dbReference type="ARBA" id="ARBA00008061"/>
    </source>
</evidence>
<dbReference type="InterPro" id="IPR006047">
    <property type="entry name" value="GH13_cat_dom"/>
</dbReference>
<dbReference type="OrthoDB" id="550577at2759"/>
<keyword evidence="3" id="KW-0479">Metal-binding</keyword>
<dbReference type="SUPFAM" id="SSF51011">
    <property type="entry name" value="Glycosyl hydrolase domain"/>
    <property type="match status" value="1"/>
</dbReference>
<dbReference type="STRING" id="236234.A0A1J9S4I2"/>
<evidence type="ECO:0000256" key="1">
    <source>
        <dbReference type="ARBA" id="ARBA00001913"/>
    </source>
</evidence>
<dbReference type="GeneID" id="31013070"/>
<evidence type="ECO:0000259" key="8">
    <source>
        <dbReference type="SMART" id="SM00642"/>
    </source>
</evidence>
<dbReference type="InterPro" id="IPR013776">
    <property type="entry name" value="A-amylase_thermo"/>
</dbReference>
<dbReference type="GO" id="GO:0005975">
    <property type="term" value="P:carbohydrate metabolic process"/>
    <property type="evidence" value="ECO:0007669"/>
    <property type="project" value="InterPro"/>
</dbReference>
<evidence type="ECO:0000256" key="6">
    <source>
        <dbReference type="ARBA" id="ARBA00023295"/>
    </source>
</evidence>
<proteinExistence type="inferred from homology"/>
<dbReference type="InterPro" id="IPR017853">
    <property type="entry name" value="GH"/>
</dbReference>